<organism evidence="1">
    <name type="scientific">marine sediment metagenome</name>
    <dbReference type="NCBI Taxonomy" id="412755"/>
    <lineage>
        <taxon>unclassified sequences</taxon>
        <taxon>metagenomes</taxon>
        <taxon>ecological metagenomes</taxon>
    </lineage>
</organism>
<name>A0A0F9K6K3_9ZZZZ</name>
<accession>A0A0F9K6K3</accession>
<dbReference type="AlphaFoldDB" id="A0A0F9K6K3"/>
<comment type="caution">
    <text evidence="1">The sequence shown here is derived from an EMBL/GenBank/DDBJ whole genome shotgun (WGS) entry which is preliminary data.</text>
</comment>
<proteinExistence type="predicted"/>
<gene>
    <name evidence="1" type="ORF">LCGC14_1740490</name>
</gene>
<dbReference type="EMBL" id="LAZR01015913">
    <property type="protein sequence ID" value="KKM06788.1"/>
    <property type="molecule type" value="Genomic_DNA"/>
</dbReference>
<reference evidence="1" key="1">
    <citation type="journal article" date="2015" name="Nature">
        <title>Complex archaea that bridge the gap between prokaryotes and eukaryotes.</title>
        <authorList>
            <person name="Spang A."/>
            <person name="Saw J.H."/>
            <person name="Jorgensen S.L."/>
            <person name="Zaremba-Niedzwiedzka K."/>
            <person name="Martijn J."/>
            <person name="Lind A.E."/>
            <person name="van Eijk R."/>
            <person name="Schleper C."/>
            <person name="Guy L."/>
            <person name="Ettema T.J."/>
        </authorList>
    </citation>
    <scope>NUCLEOTIDE SEQUENCE</scope>
</reference>
<evidence type="ECO:0000313" key="1">
    <source>
        <dbReference type="EMBL" id="KKM06788.1"/>
    </source>
</evidence>
<protein>
    <submittedName>
        <fullName evidence="1">Uncharacterized protein</fullName>
    </submittedName>
</protein>
<sequence>MGLLTVWDNPRTESDVDEVDIFTFARSLNLSEYEFFCTAAKRWGVTLARVQEDFKEYLWLNAVPFYVSDWVRMLRISPSPSC</sequence>